<comment type="caution">
    <text evidence="3">The sequence shown here is derived from an EMBL/GenBank/DDBJ whole genome shotgun (WGS) entry which is preliminary data.</text>
</comment>
<proteinExistence type="predicted"/>
<sequence length="459" mass="53696">MPKPNFFRRLLGKKERDESDEYEEDQPHHSRRRTTHRVNQSFMMPERSENYSREINPYHTNKVVQYRKGTRSCVAGRLDDPTSDSDEDAASVHTEVKSYRSSKRHGKSGRKVMDVEERVPKQYLREMHVNHRAQRREFLDDEVAWGQNRIEQLEKKVETTSDQLYRMTNKWMYENNRYNELNDKYHRIKEKYILLKQKHEDLQNSMIMHQPLQPPPFMNPQIQGTPNSYNFSLMNQRSASLLTSPVRPMPPHIPNLSKFEGEMDEVKHFRGASGGARETLMSEASTSRVSNPSPAPEVARTESLMSIEIETPEIPADDEYNDKEFNNFKVPKGRSCRTNEYEVPRSSRAVIHLDTARGQLDMTTGREAMADDTFSRRSESTSRRQEAISKRLDKTSAALDETEPFEDFKENFKAAKIVKKERQDEGYSTEEAQRSIKAFDVSMFRQNKVPRKIMRASSR</sequence>
<gene>
    <name evidence="3" type="ORF">BOKJ2_LOCUS3021</name>
</gene>
<dbReference type="EMBL" id="CAJFDH010000002">
    <property type="protein sequence ID" value="CAD5210105.1"/>
    <property type="molecule type" value="Genomic_DNA"/>
</dbReference>
<protein>
    <submittedName>
        <fullName evidence="3">Uncharacterized protein</fullName>
    </submittedName>
</protein>
<reference evidence="3" key="1">
    <citation type="submission" date="2020-09" db="EMBL/GenBank/DDBJ databases">
        <authorList>
            <person name="Kikuchi T."/>
        </authorList>
    </citation>
    <scope>NUCLEOTIDE SEQUENCE</scope>
    <source>
        <strain evidence="3">SH1</strain>
    </source>
</reference>
<evidence type="ECO:0000256" key="2">
    <source>
        <dbReference type="SAM" id="MobiDB-lite"/>
    </source>
</evidence>
<feature type="region of interest" description="Disordered" evidence="2">
    <location>
        <begin position="370"/>
        <end position="390"/>
    </location>
</feature>
<feature type="coiled-coil region" evidence="1">
    <location>
        <begin position="136"/>
        <end position="205"/>
    </location>
</feature>
<keyword evidence="1" id="KW-0175">Coiled coil</keyword>
<dbReference type="Proteomes" id="UP000783686">
    <property type="component" value="Unassembled WGS sequence"/>
</dbReference>
<organism evidence="3 4">
    <name type="scientific">Bursaphelenchus okinawaensis</name>
    <dbReference type="NCBI Taxonomy" id="465554"/>
    <lineage>
        <taxon>Eukaryota</taxon>
        <taxon>Metazoa</taxon>
        <taxon>Ecdysozoa</taxon>
        <taxon>Nematoda</taxon>
        <taxon>Chromadorea</taxon>
        <taxon>Rhabditida</taxon>
        <taxon>Tylenchina</taxon>
        <taxon>Tylenchomorpha</taxon>
        <taxon>Aphelenchoidea</taxon>
        <taxon>Aphelenchoididae</taxon>
        <taxon>Bursaphelenchus</taxon>
    </lineage>
</organism>
<accession>A0A811K2R3</accession>
<name>A0A811K2R3_9BILA</name>
<feature type="region of interest" description="Disordered" evidence="2">
    <location>
        <begin position="75"/>
        <end position="94"/>
    </location>
</feature>
<feature type="compositionally biased region" description="Basic and acidic residues" evidence="2">
    <location>
        <begin position="373"/>
        <end position="390"/>
    </location>
</feature>
<dbReference type="AlphaFoldDB" id="A0A811K2R3"/>
<evidence type="ECO:0000256" key="1">
    <source>
        <dbReference type="SAM" id="Coils"/>
    </source>
</evidence>
<evidence type="ECO:0000313" key="3">
    <source>
        <dbReference type="EMBL" id="CAD5210105.1"/>
    </source>
</evidence>
<evidence type="ECO:0000313" key="4">
    <source>
        <dbReference type="Proteomes" id="UP000614601"/>
    </source>
</evidence>
<feature type="region of interest" description="Disordered" evidence="2">
    <location>
        <begin position="1"/>
        <end position="46"/>
    </location>
</feature>
<keyword evidence="4" id="KW-1185">Reference proteome</keyword>
<dbReference type="Proteomes" id="UP000614601">
    <property type="component" value="Unassembled WGS sequence"/>
</dbReference>
<dbReference type="EMBL" id="CAJFCW020000002">
    <property type="protein sequence ID" value="CAG9090686.1"/>
    <property type="molecule type" value="Genomic_DNA"/>
</dbReference>